<comment type="caution">
    <text evidence="3">Lacks conserved residue(s) required for the propagation of feature annotation.</text>
</comment>
<sequence>MGNSSHTPYLVTALKSSGGKVSIYHEQHLAIDEDRTSPIIDKITIVEMSGRGPESENLEEFWDIIMSKQDICTEVPPDRFNVDDYYCLEHGKTDKKCTITTKYGCFMNKPGHSDACYCRVDFVGAVVLKRLEDAVAHNDNILGVIAASGRNHSGNSTSISTSDAGAQERLFRRILRDAGVGPDHVGYVEMHGTGTPVGDPAEVGAVGNIFRHRRPESTTLPVGSIKANIGHSEAAAGMSSLLKCITMFQRDIILPQADMPHAPNPRFPPLVELNIDIPSGPRSFPRSSDPVRNPRRNLLNNNDAAGSNASILLEDFSQQDRPRAATDARPTHVFATSARTQVSLQAHKRKLIKWLRANPQSMVQDIAYTTTARRMHHPFRFACTASTIHGLIAKLETDISGESASLKESPPLVFVFTGQGSHYAGMGGDLYRTSPAFRNRINLCHYAAQHPVHSRVSSIWQLLIVYFEMSGHGIQPGDIRRLAGISLTICEEPSNEPVEIAPGPSVSAAQQMYLTCLQYVVEESVSPEKIRVTMCASLSEPGLRALIEGHQMVGQPIASGSIFCEAAFVATTYALRSNGRGEDAEKAKLAILNLIMSRPLNKNLVDAEGQLLATVVMEGSDSDEVQISWRAAPSSKTTRQTLYNISTCMIQVCRNVDGLQASWTEYPTLSKQGWTRSPGQPKTMEGTDFNLIFSTLFFAKAVQYESHFKCFRQAFVNSSFTESAAEIVLNNDPAGTSFVLSPYWGEAIAHLAGFTVNANPENFPGAAKTSWINSGFESFKYATTLEAEISYFVYVRVTPLDLNEKSCDVFIFDLKDRLVSQILGCCFREIGNDILGRSLGPKTKSTVGPQEASQTPNNTSHQQVRLR</sequence>
<dbReference type="InterPro" id="IPR014030">
    <property type="entry name" value="Ketoacyl_synth_N"/>
</dbReference>
<dbReference type="AlphaFoldDB" id="A0A6S6VVM5"/>
<feature type="region of interest" description="N-terminal hotdog fold" evidence="3">
    <location>
        <begin position="517"/>
        <end position="657"/>
    </location>
</feature>
<evidence type="ECO:0000259" key="5">
    <source>
        <dbReference type="PROSITE" id="PS52019"/>
    </source>
</evidence>
<evidence type="ECO:0000313" key="6">
    <source>
        <dbReference type="EMBL" id="CAE7002665.1"/>
    </source>
</evidence>
<evidence type="ECO:0000256" key="3">
    <source>
        <dbReference type="PROSITE-ProRule" id="PRU01363"/>
    </source>
</evidence>
<accession>A0A6S6VVM5</accession>
<feature type="region of interest" description="C-terminal hotdog fold" evidence="3">
    <location>
        <begin position="684"/>
        <end position="836"/>
    </location>
</feature>
<dbReference type="SUPFAM" id="SSF52151">
    <property type="entry name" value="FabD/lysophospholipase-like"/>
    <property type="match status" value="1"/>
</dbReference>
<dbReference type="GO" id="GO:0044550">
    <property type="term" value="P:secondary metabolite biosynthetic process"/>
    <property type="evidence" value="ECO:0007669"/>
    <property type="project" value="TreeGrafter"/>
</dbReference>
<dbReference type="InterPro" id="IPR020841">
    <property type="entry name" value="PKS_Beta-ketoAc_synthase_dom"/>
</dbReference>
<dbReference type="Gene3D" id="3.30.70.3290">
    <property type="match status" value="1"/>
</dbReference>
<dbReference type="InterPro" id="IPR014043">
    <property type="entry name" value="Acyl_transferase_dom"/>
</dbReference>
<evidence type="ECO:0000256" key="1">
    <source>
        <dbReference type="ARBA" id="ARBA00022450"/>
    </source>
</evidence>
<protein>
    <submittedName>
        <fullName evidence="6">RADS2 nonreducing polyketide synthase</fullName>
    </submittedName>
</protein>
<dbReference type="Pfam" id="PF00698">
    <property type="entry name" value="Acyl_transf_1"/>
    <property type="match status" value="1"/>
</dbReference>
<name>A0A6S6VVM5_9PLEO</name>
<dbReference type="InterPro" id="IPR014031">
    <property type="entry name" value="Ketoacyl_synth_C"/>
</dbReference>
<dbReference type="InterPro" id="IPR042104">
    <property type="entry name" value="PKS_dehydratase_sf"/>
</dbReference>
<reference evidence="6" key="1">
    <citation type="submission" date="2021-02" db="EMBL/GenBank/DDBJ databases">
        <authorList>
            <person name="Syme A R."/>
            <person name="Syme A R."/>
            <person name="Moolhuijzen P."/>
        </authorList>
    </citation>
    <scope>NUCLEOTIDE SEQUENCE</scope>
    <source>
        <strain evidence="6">W1-1</strain>
    </source>
</reference>
<dbReference type="Gene3D" id="3.10.129.110">
    <property type="entry name" value="Polyketide synthase dehydratase"/>
    <property type="match status" value="1"/>
</dbReference>
<dbReference type="SMART" id="SM00825">
    <property type="entry name" value="PKS_KS"/>
    <property type="match status" value="1"/>
</dbReference>
<dbReference type="InterPro" id="IPR016035">
    <property type="entry name" value="Acyl_Trfase/lysoPLipase"/>
</dbReference>
<gene>
    <name evidence="6" type="ORF">PTTW11_01424</name>
</gene>
<dbReference type="Pfam" id="PF00109">
    <property type="entry name" value="ketoacyl-synt"/>
    <property type="match status" value="1"/>
</dbReference>
<organism evidence="6 7">
    <name type="scientific">Pyrenophora teres f. teres</name>
    <dbReference type="NCBI Taxonomy" id="97479"/>
    <lineage>
        <taxon>Eukaryota</taxon>
        <taxon>Fungi</taxon>
        <taxon>Dikarya</taxon>
        <taxon>Ascomycota</taxon>
        <taxon>Pezizomycotina</taxon>
        <taxon>Dothideomycetes</taxon>
        <taxon>Pleosporomycetidae</taxon>
        <taxon>Pleosporales</taxon>
        <taxon>Pleosporineae</taxon>
        <taxon>Pleosporaceae</taxon>
        <taxon>Pyrenophora</taxon>
    </lineage>
</organism>
<dbReference type="Pfam" id="PF22621">
    <property type="entry name" value="CurL-like_PKS_C"/>
    <property type="match status" value="1"/>
</dbReference>
<evidence type="ECO:0000259" key="4">
    <source>
        <dbReference type="PROSITE" id="PS52004"/>
    </source>
</evidence>
<dbReference type="Proteomes" id="UP000472372">
    <property type="component" value="Chromosome 1"/>
</dbReference>
<dbReference type="InterPro" id="IPR016039">
    <property type="entry name" value="Thiolase-like"/>
</dbReference>
<dbReference type="GO" id="GO:0004312">
    <property type="term" value="F:fatty acid synthase activity"/>
    <property type="evidence" value="ECO:0007669"/>
    <property type="project" value="TreeGrafter"/>
</dbReference>
<dbReference type="Pfam" id="PF02801">
    <property type="entry name" value="Ketoacyl-synt_C"/>
    <property type="match status" value="1"/>
</dbReference>
<dbReference type="PROSITE" id="PS52019">
    <property type="entry name" value="PKS_MFAS_DH"/>
    <property type="match status" value="1"/>
</dbReference>
<keyword evidence="2" id="KW-0597">Phosphoprotein</keyword>
<dbReference type="EMBL" id="HG992977">
    <property type="protein sequence ID" value="CAE7002665.1"/>
    <property type="molecule type" value="Genomic_DNA"/>
</dbReference>
<dbReference type="CDD" id="cd00833">
    <property type="entry name" value="PKS"/>
    <property type="match status" value="1"/>
</dbReference>
<dbReference type="SUPFAM" id="SSF53901">
    <property type="entry name" value="Thiolase-like"/>
    <property type="match status" value="1"/>
</dbReference>
<proteinExistence type="predicted"/>
<dbReference type="Gene3D" id="3.40.366.10">
    <property type="entry name" value="Malonyl-Coenzyme A Acyl Carrier Protein, domain 2"/>
    <property type="match status" value="1"/>
</dbReference>
<dbReference type="PANTHER" id="PTHR43775:SF37">
    <property type="entry name" value="SI:DKEY-61P9.11"/>
    <property type="match status" value="1"/>
</dbReference>
<keyword evidence="1" id="KW-0596">Phosphopantetheine</keyword>
<dbReference type="NCBIfam" id="TIGR04532">
    <property type="entry name" value="PT_fungal_PKS"/>
    <property type="match status" value="1"/>
</dbReference>
<dbReference type="InterPro" id="IPR050091">
    <property type="entry name" value="PKS_NRPS_Biosynth_Enz"/>
</dbReference>
<feature type="domain" description="Ketosynthase family 3 (KS3)" evidence="4">
    <location>
        <begin position="1"/>
        <end position="315"/>
    </location>
</feature>
<dbReference type="InterPro" id="IPR001227">
    <property type="entry name" value="Ac_transferase_dom_sf"/>
</dbReference>
<dbReference type="Gene3D" id="3.40.47.10">
    <property type="match status" value="2"/>
</dbReference>
<dbReference type="InterPro" id="IPR030918">
    <property type="entry name" value="PT_fungal_PKS"/>
</dbReference>
<dbReference type="PROSITE" id="PS52004">
    <property type="entry name" value="KS3_2"/>
    <property type="match status" value="1"/>
</dbReference>
<dbReference type="PANTHER" id="PTHR43775">
    <property type="entry name" value="FATTY ACID SYNTHASE"/>
    <property type="match status" value="1"/>
</dbReference>
<dbReference type="GO" id="GO:0006633">
    <property type="term" value="P:fatty acid biosynthetic process"/>
    <property type="evidence" value="ECO:0007669"/>
    <property type="project" value="TreeGrafter"/>
</dbReference>
<feature type="domain" description="PKS/mFAS DH" evidence="5">
    <location>
        <begin position="517"/>
        <end position="836"/>
    </location>
</feature>
<evidence type="ECO:0000313" key="7">
    <source>
        <dbReference type="Proteomes" id="UP000472372"/>
    </source>
</evidence>
<dbReference type="InterPro" id="IPR049900">
    <property type="entry name" value="PKS_mFAS_DH"/>
</dbReference>
<evidence type="ECO:0000256" key="2">
    <source>
        <dbReference type="ARBA" id="ARBA00022553"/>
    </source>
</evidence>